<gene>
    <name evidence="1" type="ORF">A6F68_00394</name>
</gene>
<dbReference type="InterPro" id="IPR024078">
    <property type="entry name" value="LmbE-like_dom_sf"/>
</dbReference>
<sequence length="84" mass="9233">MEIPSATDWSFPTLGPAFEANEYVGIDDTLDTKLAALACYRKVMRPFPHPRSEEAIRGLAAVRGAECGLGHAEAFQTVFSTWMD</sequence>
<dbReference type="Proteomes" id="UP000092932">
    <property type="component" value="Chromosome"/>
</dbReference>
<evidence type="ECO:0000313" key="1">
    <source>
        <dbReference type="EMBL" id="ANY18929.1"/>
    </source>
</evidence>
<proteinExistence type="predicted"/>
<name>A0A1B2A9U8_9SPHN</name>
<dbReference type="SUPFAM" id="SSF102588">
    <property type="entry name" value="LmbE-like"/>
    <property type="match status" value="1"/>
</dbReference>
<reference evidence="1 2" key="1">
    <citation type="submission" date="2016-07" db="EMBL/GenBank/DDBJ databases">
        <title>Complete genome sequence of Altererythrobacter dongtanensis KCTC 22672, a type strain with esterase isolated from tidal flat.</title>
        <authorList>
            <person name="Cheng H."/>
            <person name="Wu Y.-H."/>
            <person name="Zhou P."/>
            <person name="Huo Y.-Y."/>
            <person name="Wang C.-S."/>
            <person name="Xu X.-W."/>
        </authorList>
    </citation>
    <scope>NUCLEOTIDE SEQUENCE [LARGE SCALE GENOMIC DNA]</scope>
    <source>
        <strain evidence="1 2">KCTC 22672</strain>
    </source>
</reference>
<keyword evidence="2" id="KW-1185">Reference proteome</keyword>
<dbReference type="KEGG" id="ado:A6F68_00394"/>
<dbReference type="Gene3D" id="3.40.50.10320">
    <property type="entry name" value="LmbE-like"/>
    <property type="match status" value="1"/>
</dbReference>
<dbReference type="EMBL" id="CP016591">
    <property type="protein sequence ID" value="ANY18929.1"/>
    <property type="molecule type" value="Genomic_DNA"/>
</dbReference>
<protein>
    <submittedName>
        <fullName evidence="1">Uncharacterized protein</fullName>
    </submittedName>
</protein>
<dbReference type="AlphaFoldDB" id="A0A1B2A9U8"/>
<organism evidence="1 2">
    <name type="scientific">Tsuneonella dongtanensis</name>
    <dbReference type="NCBI Taxonomy" id="692370"/>
    <lineage>
        <taxon>Bacteria</taxon>
        <taxon>Pseudomonadati</taxon>
        <taxon>Pseudomonadota</taxon>
        <taxon>Alphaproteobacteria</taxon>
        <taxon>Sphingomonadales</taxon>
        <taxon>Erythrobacteraceae</taxon>
        <taxon>Tsuneonella</taxon>
    </lineage>
</organism>
<dbReference type="STRING" id="692370.A6F68_00394"/>
<evidence type="ECO:0000313" key="2">
    <source>
        <dbReference type="Proteomes" id="UP000092932"/>
    </source>
</evidence>
<accession>A0A1B2A9U8</accession>